<evidence type="ECO:0000256" key="3">
    <source>
        <dbReference type="ARBA" id="ARBA00022692"/>
    </source>
</evidence>
<evidence type="ECO:0000313" key="8">
    <source>
        <dbReference type="EMBL" id="RAK66554.1"/>
    </source>
</evidence>
<evidence type="ECO:0000256" key="1">
    <source>
        <dbReference type="ARBA" id="ARBA00004141"/>
    </source>
</evidence>
<keyword evidence="3 7" id="KW-0812">Transmembrane</keyword>
<dbReference type="InterPro" id="IPR007688">
    <property type="entry name" value="Conjugal_tfr_TrbL/VirB6"/>
</dbReference>
<feature type="region of interest" description="Disordered" evidence="6">
    <location>
        <begin position="348"/>
        <end position="389"/>
    </location>
</feature>
<evidence type="ECO:0000256" key="6">
    <source>
        <dbReference type="SAM" id="MobiDB-lite"/>
    </source>
</evidence>
<reference evidence="8 9" key="1">
    <citation type="submission" date="2018-05" db="EMBL/GenBank/DDBJ databases">
        <authorList>
            <person name="Lanie J.A."/>
            <person name="Ng W.-L."/>
            <person name="Kazmierczak K.M."/>
            <person name="Andrzejewski T.M."/>
            <person name="Davidsen T.M."/>
            <person name="Wayne K.J."/>
            <person name="Tettelin H."/>
            <person name="Glass J.I."/>
            <person name="Rusch D."/>
            <person name="Podicherti R."/>
            <person name="Tsui H.-C.T."/>
            <person name="Winkler M.E."/>
        </authorList>
    </citation>
    <scope>NUCLEOTIDE SEQUENCE [LARGE SCALE GENOMIC DNA]</scope>
    <source>
        <strain evidence="8 9">BUT-10</strain>
    </source>
</reference>
<dbReference type="EMBL" id="QFYS01000003">
    <property type="protein sequence ID" value="RAK66554.1"/>
    <property type="molecule type" value="Genomic_DNA"/>
</dbReference>
<feature type="transmembrane region" description="Helical" evidence="7">
    <location>
        <begin position="76"/>
        <end position="94"/>
    </location>
</feature>
<comment type="caution">
    <text evidence="8">The sequence shown here is derived from an EMBL/GenBank/DDBJ whole genome shotgun (WGS) entry which is preliminary data.</text>
</comment>
<dbReference type="GO" id="GO:0030255">
    <property type="term" value="P:protein secretion by the type IV secretion system"/>
    <property type="evidence" value="ECO:0007669"/>
    <property type="project" value="InterPro"/>
</dbReference>
<evidence type="ECO:0000256" key="5">
    <source>
        <dbReference type="ARBA" id="ARBA00023136"/>
    </source>
</evidence>
<dbReference type="GO" id="GO:0016020">
    <property type="term" value="C:membrane"/>
    <property type="evidence" value="ECO:0007669"/>
    <property type="project" value="UniProtKB-SubCell"/>
</dbReference>
<name>A0A328BKT1_9CAUL</name>
<comment type="subcellular location">
    <subcellularLocation>
        <location evidence="1">Membrane</location>
        <topology evidence="1">Multi-pass membrane protein</topology>
    </subcellularLocation>
</comment>
<evidence type="ECO:0000256" key="2">
    <source>
        <dbReference type="ARBA" id="ARBA00007802"/>
    </source>
</evidence>
<feature type="transmembrane region" description="Helical" evidence="7">
    <location>
        <begin position="42"/>
        <end position="64"/>
    </location>
</feature>
<keyword evidence="5 7" id="KW-0472">Membrane</keyword>
<evidence type="ECO:0000313" key="9">
    <source>
        <dbReference type="Proteomes" id="UP000249524"/>
    </source>
</evidence>
<protein>
    <submittedName>
        <fullName evidence="8">Type VI secretion protein</fullName>
    </submittedName>
</protein>
<sequence>MNGSCASVVDDGVIRGVLATIDCQTRAYAQGGYLALTTGSGVFQTALTVLLTVYVALIGWRMLFAQGDTRLSDAPGIALRIGVILALVTSWSTFQTLVFDLADRAPLEIAAIASSPWTAETRSSLAADPVTGLETVYNELTQVSAVFGQQAGVDAKAYASPQAAAAEAVSLASGALFFSSVGVISAATLAIGILTAVGPIFIAMALMVATRGIFIGWVRAMLAAALTPLVGWLLLVLMLTVIEPWIAELGAQRLAMRLDPQTAISTAALIFVFAAGQAALVIGACVMALGFHMPTERKPATEVRAPAGAAPAGVAGSVGGGILPSRAERLALDLQRDQAHAAARTRAAASASAAAAPGRSIHVGAAETSRLGDGYRRPTVTSRPAGASR</sequence>
<feature type="transmembrane region" description="Helical" evidence="7">
    <location>
        <begin position="183"/>
        <end position="208"/>
    </location>
</feature>
<gene>
    <name evidence="8" type="ORF">DJ019_09965</name>
</gene>
<dbReference type="Pfam" id="PF04610">
    <property type="entry name" value="TrbL"/>
    <property type="match status" value="1"/>
</dbReference>
<feature type="transmembrane region" description="Helical" evidence="7">
    <location>
        <begin position="262"/>
        <end position="289"/>
    </location>
</feature>
<feature type="transmembrane region" description="Helical" evidence="7">
    <location>
        <begin position="220"/>
        <end position="242"/>
    </location>
</feature>
<dbReference type="OrthoDB" id="7400974at2"/>
<evidence type="ECO:0000256" key="4">
    <source>
        <dbReference type="ARBA" id="ARBA00022989"/>
    </source>
</evidence>
<dbReference type="AlphaFoldDB" id="A0A328BKT1"/>
<proteinExistence type="inferred from homology"/>
<accession>A0A328BKT1</accession>
<keyword evidence="4 7" id="KW-1133">Transmembrane helix</keyword>
<comment type="similarity">
    <text evidence="2">Belongs to the TrbL/VirB6 family.</text>
</comment>
<organism evidence="8 9">
    <name type="scientific">Phenylobacterium kunshanense</name>
    <dbReference type="NCBI Taxonomy" id="1445034"/>
    <lineage>
        <taxon>Bacteria</taxon>
        <taxon>Pseudomonadati</taxon>
        <taxon>Pseudomonadota</taxon>
        <taxon>Alphaproteobacteria</taxon>
        <taxon>Caulobacterales</taxon>
        <taxon>Caulobacteraceae</taxon>
        <taxon>Phenylobacterium</taxon>
    </lineage>
</organism>
<keyword evidence="9" id="KW-1185">Reference proteome</keyword>
<dbReference type="RefSeq" id="WP_111275862.1">
    <property type="nucleotide sequence ID" value="NZ_QFYS01000003.1"/>
</dbReference>
<evidence type="ECO:0000256" key="7">
    <source>
        <dbReference type="SAM" id="Phobius"/>
    </source>
</evidence>
<dbReference type="Proteomes" id="UP000249524">
    <property type="component" value="Unassembled WGS sequence"/>
</dbReference>